<dbReference type="Proteomes" id="UP000524404">
    <property type="component" value="Unassembled WGS sequence"/>
</dbReference>
<reference evidence="1 2" key="1">
    <citation type="submission" date="2020-08" db="EMBL/GenBank/DDBJ databases">
        <title>Functional genomics of gut bacteria from endangered species of beetles.</title>
        <authorList>
            <person name="Carlos-Shanley C."/>
        </authorList>
    </citation>
    <scope>NUCLEOTIDE SEQUENCE [LARGE SCALE GENOMIC DNA]</scope>
    <source>
        <strain evidence="1 2">S00070</strain>
    </source>
</reference>
<dbReference type="Pfam" id="PF12784">
    <property type="entry name" value="PDDEXK_2"/>
    <property type="match status" value="1"/>
</dbReference>
<dbReference type="AlphaFoldDB" id="A0A841EW15"/>
<sequence length="92" mass="10853">MKFYSLHKFNAMVKRGKFDYGTLTKIFCVAILESDILPYYQFHTVANLRNEQGELFDNQMTFITLELDKFTLQEIDCQTDLQKLIYTGTHSK</sequence>
<protein>
    <submittedName>
        <fullName evidence="1">Uncharacterized protein</fullName>
    </submittedName>
</protein>
<dbReference type="EMBL" id="JACHKT010000015">
    <property type="protein sequence ID" value="MBB6003661.1"/>
    <property type="molecule type" value="Genomic_DNA"/>
</dbReference>
<proteinExistence type="predicted"/>
<gene>
    <name evidence="1" type="ORF">HNP25_002319</name>
</gene>
<organism evidence="1 2">
    <name type="scientific">Arcicella rosea</name>
    <dbReference type="NCBI Taxonomy" id="502909"/>
    <lineage>
        <taxon>Bacteria</taxon>
        <taxon>Pseudomonadati</taxon>
        <taxon>Bacteroidota</taxon>
        <taxon>Cytophagia</taxon>
        <taxon>Cytophagales</taxon>
        <taxon>Flectobacillaceae</taxon>
        <taxon>Arcicella</taxon>
    </lineage>
</organism>
<accession>A0A841EW15</accession>
<dbReference type="RefSeq" id="WP_184134233.1">
    <property type="nucleotide sequence ID" value="NZ_JACHKT010000015.1"/>
</dbReference>
<evidence type="ECO:0000313" key="2">
    <source>
        <dbReference type="Proteomes" id="UP000524404"/>
    </source>
</evidence>
<name>A0A841EW15_9BACT</name>
<keyword evidence="2" id="KW-1185">Reference proteome</keyword>
<comment type="caution">
    <text evidence="1">The sequence shown here is derived from an EMBL/GenBank/DDBJ whole genome shotgun (WGS) entry which is preliminary data.</text>
</comment>
<evidence type="ECO:0000313" key="1">
    <source>
        <dbReference type="EMBL" id="MBB6003661.1"/>
    </source>
</evidence>